<dbReference type="PANTHER" id="PTHR45784">
    <property type="entry name" value="C-TYPE LECTIN DOMAIN FAMILY 20 MEMBER A-RELATED"/>
    <property type="match status" value="1"/>
</dbReference>
<keyword evidence="4" id="KW-1185">Reference proteome</keyword>
<dbReference type="PROSITE" id="PS00615">
    <property type="entry name" value="C_TYPE_LECTIN_1"/>
    <property type="match status" value="2"/>
</dbReference>
<gene>
    <name evidence="3" type="ORF">CHARACLAT_028572</name>
</gene>
<proteinExistence type="predicted"/>
<organism evidence="3 4">
    <name type="scientific">Characodon lateralis</name>
    <dbReference type="NCBI Taxonomy" id="208331"/>
    <lineage>
        <taxon>Eukaryota</taxon>
        <taxon>Metazoa</taxon>
        <taxon>Chordata</taxon>
        <taxon>Craniata</taxon>
        <taxon>Vertebrata</taxon>
        <taxon>Euteleostomi</taxon>
        <taxon>Actinopterygii</taxon>
        <taxon>Neopterygii</taxon>
        <taxon>Teleostei</taxon>
        <taxon>Neoteleostei</taxon>
        <taxon>Acanthomorphata</taxon>
        <taxon>Ovalentaria</taxon>
        <taxon>Atherinomorphae</taxon>
        <taxon>Cyprinodontiformes</taxon>
        <taxon>Goodeidae</taxon>
        <taxon>Characodon</taxon>
    </lineage>
</organism>
<feature type="domain" description="C-type lectin" evidence="2">
    <location>
        <begin position="175"/>
        <end position="282"/>
    </location>
</feature>
<dbReference type="PANTHER" id="PTHR45784:SF3">
    <property type="entry name" value="C-TYPE LECTIN DOMAIN FAMILY 4 MEMBER K-LIKE-RELATED"/>
    <property type="match status" value="1"/>
</dbReference>
<keyword evidence="1" id="KW-1015">Disulfide bond</keyword>
<evidence type="ECO:0000313" key="4">
    <source>
        <dbReference type="Proteomes" id="UP001352852"/>
    </source>
</evidence>
<evidence type="ECO:0000256" key="1">
    <source>
        <dbReference type="ARBA" id="ARBA00023157"/>
    </source>
</evidence>
<protein>
    <recommendedName>
        <fullName evidence="2">C-type lectin domain-containing protein</fullName>
    </recommendedName>
</protein>
<dbReference type="InterPro" id="IPR016187">
    <property type="entry name" value="CTDL_fold"/>
</dbReference>
<evidence type="ECO:0000259" key="2">
    <source>
        <dbReference type="PROSITE" id="PS50041"/>
    </source>
</evidence>
<feature type="domain" description="C-type lectin" evidence="2">
    <location>
        <begin position="48"/>
        <end position="166"/>
    </location>
</feature>
<reference evidence="3 4" key="1">
    <citation type="submission" date="2021-06" db="EMBL/GenBank/DDBJ databases">
        <authorList>
            <person name="Palmer J.M."/>
        </authorList>
    </citation>
    <scope>NUCLEOTIDE SEQUENCE [LARGE SCALE GENOMIC DNA]</scope>
    <source>
        <strain evidence="3 4">CL_MEX2019</strain>
        <tissue evidence="3">Muscle</tissue>
    </source>
</reference>
<dbReference type="CDD" id="cd00037">
    <property type="entry name" value="CLECT"/>
    <property type="match status" value="1"/>
</dbReference>
<dbReference type="InterPro" id="IPR018378">
    <property type="entry name" value="C-type_lectin_CS"/>
</dbReference>
<dbReference type="Pfam" id="PF00059">
    <property type="entry name" value="Lectin_C"/>
    <property type="match status" value="3"/>
</dbReference>
<dbReference type="Proteomes" id="UP001352852">
    <property type="component" value="Unassembled WGS sequence"/>
</dbReference>
<dbReference type="EMBL" id="JAHUTJ010028428">
    <property type="protein sequence ID" value="MED6275646.1"/>
    <property type="molecule type" value="Genomic_DNA"/>
</dbReference>
<dbReference type="SUPFAM" id="SSF56436">
    <property type="entry name" value="C-type lectin-like"/>
    <property type="match status" value="3"/>
</dbReference>
<dbReference type="PROSITE" id="PS50041">
    <property type="entry name" value="C_TYPE_LECTIN_2"/>
    <property type="match status" value="3"/>
</dbReference>
<evidence type="ECO:0000313" key="3">
    <source>
        <dbReference type="EMBL" id="MED6275646.1"/>
    </source>
</evidence>
<comment type="caution">
    <text evidence="3">The sequence shown here is derived from an EMBL/GenBank/DDBJ whole genome shotgun (WGS) entry which is preliminary data.</text>
</comment>
<feature type="domain" description="C-type lectin" evidence="2">
    <location>
        <begin position="282"/>
        <end position="395"/>
    </location>
</feature>
<dbReference type="Gene3D" id="3.10.100.10">
    <property type="entry name" value="Mannose-Binding Protein A, subunit A"/>
    <property type="match status" value="3"/>
</dbReference>
<dbReference type="SMART" id="SM00034">
    <property type="entry name" value="CLECT"/>
    <property type="match status" value="3"/>
</dbReference>
<dbReference type="InterPro" id="IPR001304">
    <property type="entry name" value="C-type_lectin-like"/>
</dbReference>
<sequence length="397" mass="47370">MKCLNVFFIQQTNCWRKIIHLTAKMQWSLILLFLMGQCCFIDCQLYEYLYIKKEKNWTEAQQYCREKHTDLATVSNMTDMKRLLSISAGGQRDVWIGLYDSKDVNRTWYWSLPGVEFNESETNWNTGEPTDKVNSGNAASENCGILYKNLNWVDTGCQHDRYFLCYDETNRTQKYHLIREKKTWQEAQRYCRGKHTDLISGLKQLQDEELKNVMKSADQDPYFGLFRDTWRWSDGSSFSFRHWNNDLNNQQYNSGRCTASAFNDEGRWKNDSCDQKKPFICYDDKVILIKENKTWEDALYYCRDNYHDLVTITNQDEQRWVQEKAKNASTDHVWMGLRYACTLDLWFWVSDEVVSYKNWALEPMDDCDMSGAMETRGEHKWRKKNDIEKFNFICSKD</sequence>
<name>A0ABU7DKL9_9TELE</name>
<dbReference type="InterPro" id="IPR016186">
    <property type="entry name" value="C-type_lectin-like/link_sf"/>
</dbReference>
<accession>A0ABU7DKL9</accession>